<accession>A0A317VXZ7</accession>
<evidence type="ECO:0000313" key="4">
    <source>
        <dbReference type="EMBL" id="PWY79246.1"/>
    </source>
</evidence>
<dbReference type="GeneID" id="37070786"/>
<feature type="region of interest" description="Disordered" evidence="1">
    <location>
        <begin position="32"/>
        <end position="59"/>
    </location>
</feature>
<dbReference type="Pfam" id="PF00350">
    <property type="entry name" value="Dynamin_N"/>
    <property type="match status" value="1"/>
</dbReference>
<feature type="region of interest" description="Disordered" evidence="1">
    <location>
        <begin position="102"/>
        <end position="175"/>
    </location>
</feature>
<gene>
    <name evidence="4" type="ORF">BO70DRAFT_57351</name>
</gene>
<dbReference type="OrthoDB" id="3598281at2759"/>
<sequence>MTQSSPQNNTPRQGSPCDRYILPSVEFTFSCRSSSIGRSTPTSSTDESLDPEADRRSITPTTPSLFQAMHLTGNVGQATHEVEAGSNSATVAGLAPSTTYRDLYNATPSSSGTTSAEASQRRSQTQTSTPGSLGSGVRNLTLKDGVYGAVDDQGFDSSETSASSSPSHGDENDHSYNIRREELPQAPIYDIRLQNAFRQVRGQLTGLADLMGQRQLAHDPASDLHELYKQTIEASHFTCSATRTIGFIGDSGVGKSTLINSLLDQEGLARSSGDGAACTTVVTEFRSVNEKHPHNYTVEADYMNTAEIRELLEELLSSFRKYYTDAYREVEGKEEQEKLKATAKKAWDTLRSLFPSQPGLDLEFLSREGEAAVASILTTLESWAVAGLDYRPGGRDATQYTMVAHHADECMEQLDSLMADPKEENRPAVWPFVKLIRVYLRSPILRTGLVLADLPGFRDLNYARVRATEKYLRHSCDEVFIVSTIVRCTTDESIRDIARRCAGNQPLRIVCTRSEDVDANETVRTSSVAEARPIRDLNNQIRRLEQKVRDTRTRRRKATGSISQGLALEEINLSDEKSMLELQLKRTLILRRNEWVTKSLSRAWNGNVRVFCVSNKLYSDHRDDDVAQAHEYLKLSGIKGLRRYCQSVPAEAQLRVMETFLHNQVPALIGSLNQWSLAGSDAVTTIRADVLRGVLKKAEQALQMVASQESPIYLAKMSLEDEFNGLITQTIRTFRSDWTTHAVDASQDWAAWHHATYLAFCRNYGAHKTRVQDYRCWNDEVLGPGRGTLSKQWEILFDWLEYQKDGLTREVSNTFQDVYDTIEEHYDMAPDSLQNLLLNMKVRQRSIKDAIRSSLDVLIDANERMMLDAANGHDSSYISDVMRPVYNTCTDESGPGCDARRKRAMYQHLTSPHLFAEFSSRLTSDYHNLTEQIFIPLQQRLRDEVGCVVRDLRTSVTVEGEVTEAGQDRLFTRELQQRLVRIQEALTSAQNTARDAKNGATHSE</sequence>
<evidence type="ECO:0000259" key="2">
    <source>
        <dbReference type="Pfam" id="PF00350"/>
    </source>
</evidence>
<organism evidence="4 5">
    <name type="scientific">Aspergillus heteromorphus CBS 117.55</name>
    <dbReference type="NCBI Taxonomy" id="1448321"/>
    <lineage>
        <taxon>Eukaryota</taxon>
        <taxon>Fungi</taxon>
        <taxon>Dikarya</taxon>
        <taxon>Ascomycota</taxon>
        <taxon>Pezizomycotina</taxon>
        <taxon>Eurotiomycetes</taxon>
        <taxon>Eurotiomycetidae</taxon>
        <taxon>Eurotiales</taxon>
        <taxon>Aspergillaceae</taxon>
        <taxon>Aspergillus</taxon>
        <taxon>Aspergillus subgen. Circumdati</taxon>
    </lineage>
</organism>
<proteinExistence type="predicted"/>
<feature type="domain" description="DUF7605" evidence="3">
    <location>
        <begin position="736"/>
        <end position="915"/>
    </location>
</feature>
<feature type="compositionally biased region" description="Low complexity" evidence="1">
    <location>
        <begin position="157"/>
        <end position="167"/>
    </location>
</feature>
<feature type="compositionally biased region" description="Polar residues" evidence="1">
    <location>
        <begin position="102"/>
        <end position="132"/>
    </location>
</feature>
<dbReference type="STRING" id="1448321.A0A317VXZ7"/>
<reference evidence="4 5" key="1">
    <citation type="submission" date="2016-12" db="EMBL/GenBank/DDBJ databases">
        <title>The genomes of Aspergillus section Nigri reveals drivers in fungal speciation.</title>
        <authorList>
            <consortium name="DOE Joint Genome Institute"/>
            <person name="Vesth T.C."/>
            <person name="Nybo J."/>
            <person name="Theobald S."/>
            <person name="Brandl J."/>
            <person name="Frisvad J.C."/>
            <person name="Nielsen K.F."/>
            <person name="Lyhne E.K."/>
            <person name="Kogle M.E."/>
            <person name="Kuo A."/>
            <person name="Riley R."/>
            <person name="Clum A."/>
            <person name="Nolan M."/>
            <person name="Lipzen A."/>
            <person name="Salamov A."/>
            <person name="Henrissat B."/>
            <person name="Wiebenga A."/>
            <person name="De Vries R.P."/>
            <person name="Grigoriev I.V."/>
            <person name="Mortensen U.H."/>
            <person name="Andersen M.R."/>
            <person name="Baker S.E."/>
        </authorList>
    </citation>
    <scope>NUCLEOTIDE SEQUENCE [LARGE SCALE GENOMIC DNA]</scope>
    <source>
        <strain evidence="4 5">CBS 117.55</strain>
    </source>
</reference>
<evidence type="ECO:0000256" key="1">
    <source>
        <dbReference type="SAM" id="MobiDB-lite"/>
    </source>
</evidence>
<dbReference type="AlphaFoldDB" id="A0A317VXZ7"/>
<dbReference type="InterPro" id="IPR045063">
    <property type="entry name" value="Dynamin_N"/>
</dbReference>
<evidence type="ECO:0000259" key="3">
    <source>
        <dbReference type="Pfam" id="PF24564"/>
    </source>
</evidence>
<feature type="domain" description="Dynamin N-terminal" evidence="2">
    <location>
        <begin position="245"/>
        <end position="504"/>
    </location>
</feature>
<feature type="compositionally biased region" description="Low complexity" evidence="1">
    <location>
        <begin position="33"/>
        <end position="45"/>
    </location>
</feature>
<evidence type="ECO:0000313" key="5">
    <source>
        <dbReference type="Proteomes" id="UP000247233"/>
    </source>
</evidence>
<dbReference type="PANTHER" id="PTHR36681">
    <property type="entry name" value="NUCLEAR GTPASE, GERMINAL CENTER-ASSOCIATED, TANDEM DUPLICATE 3"/>
    <property type="match status" value="1"/>
</dbReference>
<protein>
    <submittedName>
        <fullName evidence="4">Uncharacterized protein</fullName>
    </submittedName>
</protein>
<dbReference type="Proteomes" id="UP000247233">
    <property type="component" value="Unassembled WGS sequence"/>
</dbReference>
<comment type="caution">
    <text evidence="4">The sequence shown here is derived from an EMBL/GenBank/DDBJ whole genome shotgun (WGS) entry which is preliminary data.</text>
</comment>
<dbReference type="SUPFAM" id="SSF52540">
    <property type="entry name" value="P-loop containing nucleoside triphosphate hydrolases"/>
    <property type="match status" value="1"/>
</dbReference>
<dbReference type="Pfam" id="PF24564">
    <property type="entry name" value="DUF7605"/>
    <property type="match status" value="1"/>
</dbReference>
<name>A0A317VXZ7_9EURO</name>
<dbReference type="InterPro" id="IPR027417">
    <property type="entry name" value="P-loop_NTPase"/>
</dbReference>
<keyword evidence="5" id="KW-1185">Reference proteome</keyword>
<dbReference type="RefSeq" id="XP_025398466.1">
    <property type="nucleotide sequence ID" value="XM_025548549.1"/>
</dbReference>
<dbReference type="PANTHER" id="PTHR36681:SF3">
    <property type="entry name" value="NUCLEAR GTPASE, GERMINAL CENTER-ASSOCIATED, TANDEM DUPLICATE 3"/>
    <property type="match status" value="1"/>
</dbReference>
<dbReference type="VEuPathDB" id="FungiDB:BO70DRAFT_57351"/>
<dbReference type="EMBL" id="MSFL01000016">
    <property type="protein sequence ID" value="PWY79246.1"/>
    <property type="molecule type" value="Genomic_DNA"/>
</dbReference>
<dbReference type="InterPro" id="IPR056024">
    <property type="entry name" value="DUF7605"/>
</dbReference>
<dbReference type="Gene3D" id="3.40.50.300">
    <property type="entry name" value="P-loop containing nucleotide triphosphate hydrolases"/>
    <property type="match status" value="1"/>
</dbReference>